<dbReference type="AlphaFoldDB" id="A0A941J6P8"/>
<comment type="caution">
    <text evidence="2">The sequence shown here is derived from an EMBL/GenBank/DDBJ whole genome shotgun (WGS) entry which is preliminary data.</text>
</comment>
<dbReference type="Proteomes" id="UP000680045">
    <property type="component" value="Unassembled WGS sequence"/>
</dbReference>
<evidence type="ECO:0000256" key="1">
    <source>
        <dbReference type="SAM" id="MobiDB-lite"/>
    </source>
</evidence>
<sequence>MLLPVLFEYISSFRSHTKDKKEGYTWQNEQRKMMQIKNKQGFDSSTEFSKEFGSANANQAHKNKAKRKSI</sequence>
<protein>
    <submittedName>
        <fullName evidence="2">Uncharacterized protein</fullName>
    </submittedName>
</protein>
<dbReference type="EMBL" id="JAGTPW010000002">
    <property type="protein sequence ID" value="MBR8643906.1"/>
    <property type="molecule type" value="Genomic_DNA"/>
</dbReference>
<evidence type="ECO:0000313" key="2">
    <source>
        <dbReference type="EMBL" id="MBR8643906.1"/>
    </source>
</evidence>
<feature type="compositionally biased region" description="Basic residues" evidence="1">
    <location>
        <begin position="61"/>
        <end position="70"/>
    </location>
</feature>
<proteinExistence type="predicted"/>
<name>A0A941J6P8_9BACI</name>
<reference evidence="2" key="1">
    <citation type="submission" date="2021-04" db="EMBL/GenBank/DDBJ databases">
        <title>Whole genome sequencing of Enterococci isolates from hospitalized patients.</title>
        <authorList>
            <person name="Ogoti B.M."/>
            <person name="Onyambu F.G."/>
        </authorList>
    </citation>
    <scope>NUCLEOTIDE SEQUENCE</scope>
    <source>
        <strain evidence="2">242</strain>
    </source>
</reference>
<gene>
    <name evidence="2" type="ORF">KEH51_01490</name>
</gene>
<evidence type="ECO:0000313" key="3">
    <source>
        <dbReference type="Proteomes" id="UP000680045"/>
    </source>
</evidence>
<feature type="region of interest" description="Disordered" evidence="1">
    <location>
        <begin position="46"/>
        <end position="70"/>
    </location>
</feature>
<organism evidence="2 3">
    <name type="scientific">Peribacillus frigoritolerans</name>
    <dbReference type="NCBI Taxonomy" id="450367"/>
    <lineage>
        <taxon>Bacteria</taxon>
        <taxon>Bacillati</taxon>
        <taxon>Bacillota</taxon>
        <taxon>Bacilli</taxon>
        <taxon>Bacillales</taxon>
        <taxon>Bacillaceae</taxon>
        <taxon>Peribacillus</taxon>
    </lineage>
</organism>
<accession>A0A941J6P8</accession>